<evidence type="ECO:0000313" key="1">
    <source>
        <dbReference type="EMBL" id="ATA91713.1"/>
    </source>
</evidence>
<dbReference type="Proteomes" id="UP000243136">
    <property type="component" value="Chromosome"/>
</dbReference>
<evidence type="ECO:0000313" key="2">
    <source>
        <dbReference type="Proteomes" id="UP000243136"/>
    </source>
</evidence>
<accession>A0A250G353</accession>
<evidence type="ECO:0008006" key="3">
    <source>
        <dbReference type="Google" id="ProtNLM"/>
    </source>
</evidence>
<protein>
    <recommendedName>
        <fullName evidence="3">Tetratricopeptide repeat protein</fullName>
    </recommendedName>
</protein>
<dbReference type="RefSeq" id="WP_095917152.1">
    <property type="nucleotide sequence ID" value="NZ_CP022388.1"/>
</dbReference>
<dbReference type="AlphaFoldDB" id="A0A250G353"/>
<sequence>MDAINLENQFNKALRLLDFGRTEKGEVILDEIIIKAQKEENMLFFIRASCVLGELLFLNGKIEEARSHLLNVINAAYENDVVEYEKSVALIYLIG</sequence>
<dbReference type="SUPFAM" id="SSF48452">
    <property type="entry name" value="TPR-like"/>
    <property type="match status" value="1"/>
</dbReference>
<gene>
    <name evidence="1" type="ORF">CGC56_05715</name>
</gene>
<name>A0A250G353_9FLAO</name>
<dbReference type="EMBL" id="CP022388">
    <property type="protein sequence ID" value="ATA91713.1"/>
    <property type="molecule type" value="Genomic_DNA"/>
</dbReference>
<proteinExistence type="predicted"/>
<dbReference type="InterPro" id="IPR011990">
    <property type="entry name" value="TPR-like_helical_dom_sf"/>
</dbReference>
<organism evidence="1 2">
    <name type="scientific">Capnocytophaga canimorsus</name>
    <dbReference type="NCBI Taxonomy" id="28188"/>
    <lineage>
        <taxon>Bacteria</taxon>
        <taxon>Pseudomonadati</taxon>
        <taxon>Bacteroidota</taxon>
        <taxon>Flavobacteriia</taxon>
        <taxon>Flavobacteriales</taxon>
        <taxon>Flavobacteriaceae</taxon>
        <taxon>Capnocytophaga</taxon>
    </lineage>
</organism>
<reference evidence="2" key="1">
    <citation type="submission" date="2017-06" db="EMBL/GenBank/DDBJ databases">
        <title>Capnocytophaga spp. assemblies.</title>
        <authorList>
            <person name="Gulvik C.A."/>
        </authorList>
    </citation>
    <scope>NUCLEOTIDE SEQUENCE [LARGE SCALE GENOMIC DNA]</scope>
    <source>
        <strain evidence="2">H5594</strain>
    </source>
</reference>